<dbReference type="PANTHER" id="PTHR30246:SF1">
    <property type="entry name" value="2-DEHYDRO-3-DEOXY-6-PHOSPHOGALACTONATE ALDOLASE-RELATED"/>
    <property type="match status" value="1"/>
</dbReference>
<keyword evidence="1" id="KW-0456">Lyase</keyword>
<dbReference type="Pfam" id="PF01081">
    <property type="entry name" value="Aldolase"/>
    <property type="match status" value="1"/>
</dbReference>
<accession>A0ABS6IDH1</accession>
<dbReference type="RefSeq" id="WP_216956908.1">
    <property type="nucleotide sequence ID" value="NZ_JAHOPB010000001.1"/>
</dbReference>
<sequence length="208" mass="21340">MTSVERFKAAMGELPLVAILRGLKPEEAPAIGDVLVEAGFRLIEVPLNSPRPLDSIAALRKRFPDAVIGAGTVLTAAEARDVASAGGELVVAPNFDREVVEETVRLGMTSLPGILTPTEAFASLKAGAHGLKLFPAEIASPAVVKALLAVLPKGTPLIPVGGIGADNMDAWRSAGAAGFGLGSSLYKPGDDAATVRVKAASIVGAWRK</sequence>
<dbReference type="NCBIfam" id="NF006600">
    <property type="entry name" value="PRK09140.1"/>
    <property type="match status" value="1"/>
</dbReference>
<protein>
    <submittedName>
        <fullName evidence="3">2-dehydro-3-deoxy-6-phosphogalactonate aldolase</fullName>
    </submittedName>
</protein>
<organism evidence="3 4">
    <name type="scientific">Reyranella humidisoli</name>
    <dbReference type="NCBI Taxonomy" id="2849149"/>
    <lineage>
        <taxon>Bacteria</taxon>
        <taxon>Pseudomonadati</taxon>
        <taxon>Pseudomonadota</taxon>
        <taxon>Alphaproteobacteria</taxon>
        <taxon>Hyphomicrobiales</taxon>
        <taxon>Reyranellaceae</taxon>
        <taxon>Reyranella</taxon>
    </lineage>
</organism>
<dbReference type="PANTHER" id="PTHR30246">
    <property type="entry name" value="2-KETO-3-DEOXY-6-PHOSPHOGLUCONATE ALDOLASE"/>
    <property type="match status" value="1"/>
</dbReference>
<reference evidence="3 4" key="1">
    <citation type="submission" date="2021-06" db="EMBL/GenBank/DDBJ databases">
        <authorList>
            <person name="Lee D.H."/>
        </authorList>
    </citation>
    <scope>NUCLEOTIDE SEQUENCE [LARGE SCALE GENOMIC DNA]</scope>
    <source>
        <strain evidence="3 4">MMS21-HV4-11</strain>
    </source>
</reference>
<gene>
    <name evidence="3" type="ORF">KQ910_02655</name>
</gene>
<evidence type="ECO:0000256" key="1">
    <source>
        <dbReference type="ARBA" id="ARBA00023239"/>
    </source>
</evidence>
<proteinExistence type="predicted"/>
<evidence type="ECO:0000313" key="4">
    <source>
        <dbReference type="Proteomes" id="UP000727907"/>
    </source>
</evidence>
<dbReference type="InterPro" id="IPR000887">
    <property type="entry name" value="Aldlse_KDPG_KHG"/>
</dbReference>
<evidence type="ECO:0000313" key="3">
    <source>
        <dbReference type="EMBL" id="MBU8872641.1"/>
    </source>
</evidence>
<dbReference type="Proteomes" id="UP000727907">
    <property type="component" value="Unassembled WGS sequence"/>
</dbReference>
<name>A0ABS6IDH1_9HYPH</name>
<evidence type="ECO:0000256" key="2">
    <source>
        <dbReference type="ARBA" id="ARBA00023277"/>
    </source>
</evidence>
<keyword evidence="2" id="KW-0119">Carbohydrate metabolism</keyword>
<comment type="caution">
    <text evidence="3">The sequence shown here is derived from an EMBL/GenBank/DDBJ whole genome shotgun (WGS) entry which is preliminary data.</text>
</comment>
<keyword evidence="4" id="KW-1185">Reference proteome</keyword>
<dbReference type="EMBL" id="JAHOPB010000001">
    <property type="protein sequence ID" value="MBU8872641.1"/>
    <property type="molecule type" value="Genomic_DNA"/>
</dbReference>
<dbReference type="CDD" id="cd00452">
    <property type="entry name" value="KDPG_aldolase"/>
    <property type="match status" value="1"/>
</dbReference>